<protein>
    <submittedName>
        <fullName evidence="1">Uncharacterized protein</fullName>
    </submittedName>
</protein>
<evidence type="ECO:0000313" key="1">
    <source>
        <dbReference type="EMBL" id="KAH7909852.1"/>
    </source>
</evidence>
<sequence length="319" mass="35067">MESNSTPSPSPSPSPSTLPPPPTTVFLPLLTPGLVGFTMSCFMYGIALGQYFHYCRAFPSDRKRVKYLVGLLIVIDTIHVYSSAALEWSILIPCRHNGSYMCFFTLTWQSITSLFISFLVPFAVQSFYAQRIWIISGKNKYLTGSIFFLTTAQIILGTALITLGATNTPLTTSTPVMLAGLLAAVVADVLISCSVWFYLRPGRFGIKRTETRIRHLTIVSINMGFLTCAVGIMSVIFVGKPQLGFGVSAAAMIIVKSHINSVLAVLNARKPTREGKAPAPYSTIQLPNMPTIELPEISNGPRHRTSRTIQLEERTREDI</sequence>
<proteinExistence type="predicted"/>
<dbReference type="EMBL" id="MU267738">
    <property type="protein sequence ID" value="KAH7909852.1"/>
    <property type="molecule type" value="Genomic_DNA"/>
</dbReference>
<comment type="caution">
    <text evidence="1">The sequence shown here is derived from an EMBL/GenBank/DDBJ whole genome shotgun (WGS) entry which is preliminary data.</text>
</comment>
<reference evidence="1" key="1">
    <citation type="journal article" date="2021" name="New Phytol.">
        <title>Evolutionary innovations through gain and loss of genes in the ectomycorrhizal Boletales.</title>
        <authorList>
            <person name="Wu G."/>
            <person name="Miyauchi S."/>
            <person name="Morin E."/>
            <person name="Kuo A."/>
            <person name="Drula E."/>
            <person name="Varga T."/>
            <person name="Kohler A."/>
            <person name="Feng B."/>
            <person name="Cao Y."/>
            <person name="Lipzen A."/>
            <person name="Daum C."/>
            <person name="Hundley H."/>
            <person name="Pangilinan J."/>
            <person name="Johnson J."/>
            <person name="Barry K."/>
            <person name="LaButti K."/>
            <person name="Ng V."/>
            <person name="Ahrendt S."/>
            <person name="Min B."/>
            <person name="Choi I.G."/>
            <person name="Park H."/>
            <person name="Plett J.M."/>
            <person name="Magnuson J."/>
            <person name="Spatafora J.W."/>
            <person name="Nagy L.G."/>
            <person name="Henrissat B."/>
            <person name="Grigoriev I.V."/>
            <person name="Yang Z.L."/>
            <person name="Xu J."/>
            <person name="Martin F.M."/>
        </authorList>
    </citation>
    <scope>NUCLEOTIDE SEQUENCE</scope>
    <source>
        <strain evidence="1">ATCC 28755</strain>
    </source>
</reference>
<evidence type="ECO:0000313" key="2">
    <source>
        <dbReference type="Proteomes" id="UP000790377"/>
    </source>
</evidence>
<organism evidence="1 2">
    <name type="scientific">Hygrophoropsis aurantiaca</name>
    <dbReference type="NCBI Taxonomy" id="72124"/>
    <lineage>
        <taxon>Eukaryota</taxon>
        <taxon>Fungi</taxon>
        <taxon>Dikarya</taxon>
        <taxon>Basidiomycota</taxon>
        <taxon>Agaricomycotina</taxon>
        <taxon>Agaricomycetes</taxon>
        <taxon>Agaricomycetidae</taxon>
        <taxon>Boletales</taxon>
        <taxon>Coniophorineae</taxon>
        <taxon>Hygrophoropsidaceae</taxon>
        <taxon>Hygrophoropsis</taxon>
    </lineage>
</organism>
<name>A0ACB8A9C4_9AGAM</name>
<accession>A0ACB8A9C4</accession>
<gene>
    <name evidence="1" type="ORF">BJ138DRAFT_1154250</name>
</gene>
<dbReference type="Proteomes" id="UP000790377">
    <property type="component" value="Unassembled WGS sequence"/>
</dbReference>
<keyword evidence="2" id="KW-1185">Reference proteome</keyword>